<evidence type="ECO:0000313" key="2">
    <source>
        <dbReference type="Proteomes" id="UP000198629"/>
    </source>
</evidence>
<dbReference type="AlphaFoldDB" id="A0A1G9DCM6"/>
<protein>
    <recommendedName>
        <fullName evidence="3">Nucleoside-diphosphate sugar epimerase</fullName>
    </recommendedName>
</protein>
<keyword evidence="2" id="KW-1185">Reference proteome</keyword>
<dbReference type="EMBL" id="FNFX01000003">
    <property type="protein sequence ID" value="SDK61585.1"/>
    <property type="molecule type" value="Genomic_DNA"/>
</dbReference>
<proteinExistence type="predicted"/>
<dbReference type="InterPro" id="IPR009367">
    <property type="entry name" value="Elm1-like"/>
</dbReference>
<dbReference type="Pfam" id="PF06258">
    <property type="entry name" value="Mito_fiss_Elm1"/>
    <property type="match status" value="1"/>
</dbReference>
<gene>
    <name evidence="1" type="ORF">SAMN05192566_1909</name>
</gene>
<evidence type="ECO:0008006" key="3">
    <source>
        <dbReference type="Google" id="ProtNLM"/>
    </source>
</evidence>
<dbReference type="STRING" id="492660.SAMN05192566_1909"/>
<dbReference type="OrthoDB" id="1865at2"/>
<dbReference type="Proteomes" id="UP000198629">
    <property type="component" value="Unassembled WGS sequence"/>
</dbReference>
<reference evidence="2" key="1">
    <citation type="submission" date="2016-10" db="EMBL/GenBank/DDBJ databases">
        <authorList>
            <person name="Varghese N."/>
            <person name="Submissions S."/>
        </authorList>
    </citation>
    <scope>NUCLEOTIDE SEQUENCE [LARGE SCALE GENOMIC DNA]</scope>
    <source>
        <strain evidence="2">CBMB127</strain>
    </source>
</reference>
<name>A0A1G9DCM6_9PROT</name>
<organism evidence="1 2">
    <name type="scientific">Methylophilus rhizosphaerae</name>
    <dbReference type="NCBI Taxonomy" id="492660"/>
    <lineage>
        <taxon>Bacteria</taxon>
        <taxon>Pseudomonadati</taxon>
        <taxon>Pseudomonadota</taxon>
        <taxon>Betaproteobacteria</taxon>
        <taxon>Nitrosomonadales</taxon>
        <taxon>Methylophilaceae</taxon>
        <taxon>Methylophilus</taxon>
    </lineage>
</organism>
<accession>A0A1G9DCM6</accession>
<sequence>MLNHHTSNALVVWRLLDGKPGHEHQSLGLVNAMQQRLPVKVVDVPVARPGPGWLYFLGGVWPAGKDLPEPDMIVGAGHATHGHMLAAKRTYGGKTVCMMQPSLPAELFDVCLIPEHDQYRGFSSFIETRGVINHIQPVSAVTKDSNTVLIMIGGPSKHFHWDELGVIAQVYDLVRKHTEINFVLTTSRRTPDTFVSAMQRIKLANLAIVPIAETGKDWVQTKLAQVGTAWVTEDSVSMVYEALTAQVAVGLINLPAKSKSRVSRGMETLIDRQLVTRYDPYGLYRQTMHPVLGFNEASRCSDALLAYFSGVHAGRRLVSRLS</sequence>
<evidence type="ECO:0000313" key="1">
    <source>
        <dbReference type="EMBL" id="SDK61585.1"/>
    </source>
</evidence>
<dbReference type="RefSeq" id="WP_091471888.1">
    <property type="nucleotide sequence ID" value="NZ_FNFX01000003.1"/>
</dbReference>